<feature type="domain" description="SpoVT-AbrB" evidence="1">
    <location>
        <begin position="9"/>
        <end position="54"/>
    </location>
</feature>
<evidence type="ECO:0000259" key="1">
    <source>
        <dbReference type="SMART" id="SM00966"/>
    </source>
</evidence>
<dbReference type="EMBL" id="FTOC01000014">
    <property type="protein sequence ID" value="SIS62846.1"/>
    <property type="molecule type" value="Genomic_DNA"/>
</dbReference>
<dbReference type="SUPFAM" id="SSF89447">
    <property type="entry name" value="AbrB/MazE/MraZ-like"/>
    <property type="match status" value="1"/>
</dbReference>
<organism evidence="2 3">
    <name type="scientific">Salimicrobium flavidum</name>
    <dbReference type="NCBI Taxonomy" id="570947"/>
    <lineage>
        <taxon>Bacteria</taxon>
        <taxon>Bacillati</taxon>
        <taxon>Bacillota</taxon>
        <taxon>Bacilli</taxon>
        <taxon>Bacillales</taxon>
        <taxon>Bacillaceae</taxon>
        <taxon>Salimicrobium</taxon>
    </lineage>
</organism>
<dbReference type="OrthoDB" id="582905at2"/>
<dbReference type="AlphaFoldDB" id="A0A1N7KMX5"/>
<dbReference type="InterPro" id="IPR037914">
    <property type="entry name" value="SpoVT-AbrB_sf"/>
</dbReference>
<dbReference type="Gene3D" id="2.10.260.10">
    <property type="match status" value="1"/>
</dbReference>
<evidence type="ECO:0000313" key="3">
    <source>
        <dbReference type="Proteomes" id="UP000187608"/>
    </source>
</evidence>
<dbReference type="InterPro" id="IPR007159">
    <property type="entry name" value="SpoVT-AbrB_dom"/>
</dbReference>
<name>A0A1N7KMX5_9BACI</name>
<sequence length="83" mass="9052">MSGKDRKITKIGNSSGVTIPNDLLAEAGLKTGDDINLEIVDGVIQIRKSRKVSLPEGVSEDFFDVLNETVSSYDETLKGLKER</sequence>
<accession>A0A1N7KMX5</accession>
<proteinExistence type="predicted"/>
<reference evidence="3" key="1">
    <citation type="submission" date="2017-01" db="EMBL/GenBank/DDBJ databases">
        <authorList>
            <person name="Varghese N."/>
            <person name="Submissions S."/>
        </authorList>
    </citation>
    <scope>NUCLEOTIDE SEQUENCE [LARGE SCALE GENOMIC DNA]</scope>
    <source>
        <strain evidence="3">DSM 23127</strain>
    </source>
</reference>
<evidence type="ECO:0000313" key="2">
    <source>
        <dbReference type="EMBL" id="SIS62846.1"/>
    </source>
</evidence>
<dbReference type="Proteomes" id="UP000187608">
    <property type="component" value="Unassembled WGS sequence"/>
</dbReference>
<protein>
    <submittedName>
        <fullName evidence="2">Putative addiction module antidote</fullName>
    </submittedName>
</protein>
<dbReference type="RefSeq" id="WP_143525719.1">
    <property type="nucleotide sequence ID" value="NZ_FTOC01000014.1"/>
</dbReference>
<dbReference type="SMART" id="SM00966">
    <property type="entry name" value="SpoVT_AbrB"/>
    <property type="match status" value="1"/>
</dbReference>
<gene>
    <name evidence="2" type="ORF">SAMN05421687_11419</name>
</gene>
<dbReference type="GO" id="GO:0003677">
    <property type="term" value="F:DNA binding"/>
    <property type="evidence" value="ECO:0007669"/>
    <property type="project" value="InterPro"/>
</dbReference>
<dbReference type="STRING" id="570947.SAMN05421687_11419"/>
<dbReference type="Pfam" id="PF04014">
    <property type="entry name" value="MazE_antitoxin"/>
    <property type="match status" value="1"/>
</dbReference>
<keyword evidence="3" id="KW-1185">Reference proteome</keyword>